<proteinExistence type="predicted"/>
<sequence>MIRAQNKIFSLIVNRYGPSLIKLEFMAYGLDARGAKTLGGKCRHSLRHLALRFEHRHIRDGEMNPRLWLQPAPSSNVWNILTAGGRYKDFGISSLESLTLERTGIDPSQLTMLVKNNPRLRVLKLKTCRGAHPEFLNWLGGVHKDSAETKSGSHENLAPGRKLSVLWLENCHELLTQPIDETVELPDESCDLGLEWARGLTSLKLMDPVERPHLPYTIGAPDWNQFSDSVRCLDERPTEDASDWLYSVLSVFSKVYTVAKIVVTILMQYGVERTEEVVSSDSIANLIDVVEGLYYALFARLIMEMANVDLCSCFHLNLHGMTGKASCTLPEPTHLFKILLFCKRMLESPAICLHINKELVRQHQSEYVRRAINRFESVGVFLDDLLGYRRDIMSVASDSSSAFRQKWTNGIMLYDMPPEEVLTVLSERYLALTPKVTFQDELPTSELPFVNSELADPEVWERELIKDHRQATLAKLEGKSVGDVRRVDERRRLSDYVKENKCICRSSCTCAWDCTLDPERPCPCAERQMRVLLVKRRKGVSPREFGARCSSLAKAIFQGISCLRRDVEGQEIAKEFDRALLLFAEEIQKQRLATAKANGVKCLSDD</sequence>
<accession>A0ACC3AZE2</accession>
<dbReference type="Proteomes" id="UP001177260">
    <property type="component" value="Unassembled WGS sequence"/>
</dbReference>
<evidence type="ECO:0000313" key="1">
    <source>
        <dbReference type="EMBL" id="KAK1143373.1"/>
    </source>
</evidence>
<organism evidence="1 2">
    <name type="scientific">Aspergillus melleus</name>
    <dbReference type="NCBI Taxonomy" id="138277"/>
    <lineage>
        <taxon>Eukaryota</taxon>
        <taxon>Fungi</taxon>
        <taxon>Dikarya</taxon>
        <taxon>Ascomycota</taxon>
        <taxon>Pezizomycotina</taxon>
        <taxon>Eurotiomycetes</taxon>
        <taxon>Eurotiomycetidae</taxon>
        <taxon>Eurotiales</taxon>
        <taxon>Aspergillaceae</taxon>
        <taxon>Aspergillus</taxon>
        <taxon>Aspergillus subgen. Circumdati</taxon>
    </lineage>
</organism>
<protein>
    <submittedName>
        <fullName evidence="1">Uncharacterized protein</fullName>
    </submittedName>
</protein>
<keyword evidence="2" id="KW-1185">Reference proteome</keyword>
<evidence type="ECO:0000313" key="2">
    <source>
        <dbReference type="Proteomes" id="UP001177260"/>
    </source>
</evidence>
<dbReference type="EMBL" id="JAOPJF010000040">
    <property type="protein sequence ID" value="KAK1143373.1"/>
    <property type="molecule type" value="Genomic_DNA"/>
</dbReference>
<reference evidence="1 2" key="1">
    <citation type="journal article" date="2023" name="ACS Omega">
        <title>Identification of the Neoaspergillic Acid Biosynthesis Gene Cluster by Establishing an In Vitro CRISPR-Ribonucleoprotein Genetic System in Aspergillus melleus.</title>
        <authorList>
            <person name="Yuan B."/>
            <person name="Grau M.F."/>
            <person name="Murata R.M."/>
            <person name="Torok T."/>
            <person name="Venkateswaran K."/>
            <person name="Stajich J.E."/>
            <person name="Wang C.C.C."/>
        </authorList>
    </citation>
    <scope>NUCLEOTIDE SEQUENCE [LARGE SCALE GENOMIC DNA]</scope>
    <source>
        <strain evidence="1 2">IMV 1140</strain>
    </source>
</reference>
<gene>
    <name evidence="1" type="ORF">N8T08_006701</name>
</gene>
<name>A0ACC3AZE2_9EURO</name>
<comment type="caution">
    <text evidence="1">The sequence shown here is derived from an EMBL/GenBank/DDBJ whole genome shotgun (WGS) entry which is preliminary data.</text>
</comment>